<evidence type="ECO:0000256" key="2">
    <source>
        <dbReference type="SAM" id="MobiDB-lite"/>
    </source>
</evidence>
<sequence>MMLFEADPSQRSGGTGEQDRGAPLRSYDLYIGGKDVPGDGWVYTTSAASLLEDVFTSISLKRALEKNPDDAASRHRYVVGRCGVATTEHIDEATAAAAAAAREWAAVPLERRMRLGGLFRQTLIDNQDAFLELLVAESHPVNLARWELSCLQQVYGPESLDWYAQRMHTEFQHGSRRLIVRRQPDGVVCFNPPQNAAGPSAALAMLPLMAGNAVVVRAPRSIPLSTMYLCRDLMAPLLDEVGAPAGVLNVICSNPKQTMDRWVESPLVNDIFFIGGSEEGFKLQERCIANGKKPILELAGNDTIVVWKDADLDLATEAILECFYGSGQICMVPNCVVVHPEVADELIAKIREQIVEIRPGYPDEEGVLLSPVRRAEKFFALQRQATDNGAVLICGGGRMEIDGTPSDTGVFLQPTVLRVDGLATARELDMVKHETFFPLLPVIVPAAAGDSEHLDDFIEFVNTNDYGLRNSLWAGSDEIVDAFVARVVNGGLLKINDSHIGFLPYLPSHGGTGLTGGVFGEANYPMLKTSHVQGVSVATGIRPRQAVFGDA</sequence>
<dbReference type="Gene3D" id="3.40.605.10">
    <property type="entry name" value="Aldehyde Dehydrogenase, Chain A, domain 1"/>
    <property type="match status" value="1"/>
</dbReference>
<evidence type="ECO:0000313" key="5">
    <source>
        <dbReference type="Proteomes" id="UP000199501"/>
    </source>
</evidence>
<evidence type="ECO:0000256" key="1">
    <source>
        <dbReference type="ARBA" id="ARBA00023002"/>
    </source>
</evidence>
<dbReference type="InterPro" id="IPR016161">
    <property type="entry name" value="Ald_DH/histidinol_DH"/>
</dbReference>
<dbReference type="InterPro" id="IPR050740">
    <property type="entry name" value="Aldehyde_DH_Superfamily"/>
</dbReference>
<dbReference type="SUPFAM" id="SSF53720">
    <property type="entry name" value="ALDH-like"/>
    <property type="match status" value="1"/>
</dbReference>
<keyword evidence="5" id="KW-1185">Reference proteome</keyword>
<dbReference type="RefSeq" id="WP_228771719.1">
    <property type="nucleotide sequence ID" value="NZ_FMZZ01000008.1"/>
</dbReference>
<reference evidence="5" key="1">
    <citation type="submission" date="2016-10" db="EMBL/GenBank/DDBJ databases">
        <authorList>
            <person name="Varghese N."/>
            <person name="Submissions S."/>
        </authorList>
    </citation>
    <scope>NUCLEOTIDE SEQUENCE [LARGE SCALE GENOMIC DNA]</scope>
    <source>
        <strain evidence="5">IBRC-M 10403</strain>
    </source>
</reference>
<dbReference type="AlphaFoldDB" id="A0A1G6SMG1"/>
<feature type="domain" description="Aldehyde dehydrogenase" evidence="3">
    <location>
        <begin position="77"/>
        <end position="516"/>
    </location>
</feature>
<dbReference type="InterPro" id="IPR016163">
    <property type="entry name" value="Ald_DH_C"/>
</dbReference>
<dbReference type="PANTHER" id="PTHR43353:SF5">
    <property type="entry name" value="SUCCINATE-SEMIALDEHYDE DEHYDROGENASE, MITOCHONDRIAL"/>
    <property type="match status" value="1"/>
</dbReference>
<gene>
    <name evidence="4" type="ORF">SAMN05216174_10857</name>
</gene>
<dbReference type="GO" id="GO:0016620">
    <property type="term" value="F:oxidoreductase activity, acting on the aldehyde or oxo group of donors, NAD or NADP as acceptor"/>
    <property type="evidence" value="ECO:0007669"/>
    <property type="project" value="InterPro"/>
</dbReference>
<dbReference type="InterPro" id="IPR016162">
    <property type="entry name" value="Ald_DH_N"/>
</dbReference>
<dbReference type="Proteomes" id="UP000199501">
    <property type="component" value="Unassembled WGS sequence"/>
</dbReference>
<protein>
    <submittedName>
        <fullName evidence="4">Acyl-CoA reductase</fullName>
    </submittedName>
</protein>
<dbReference type="EMBL" id="FMZZ01000008">
    <property type="protein sequence ID" value="SDD17834.1"/>
    <property type="molecule type" value="Genomic_DNA"/>
</dbReference>
<dbReference type="Pfam" id="PF00171">
    <property type="entry name" value="Aldedh"/>
    <property type="match status" value="1"/>
</dbReference>
<dbReference type="STRING" id="1271860.SAMN05216174_10857"/>
<dbReference type="InterPro" id="IPR015590">
    <property type="entry name" value="Aldehyde_DH_dom"/>
</dbReference>
<evidence type="ECO:0000259" key="3">
    <source>
        <dbReference type="Pfam" id="PF00171"/>
    </source>
</evidence>
<name>A0A1G6SMG1_9PSEU</name>
<evidence type="ECO:0000313" key="4">
    <source>
        <dbReference type="EMBL" id="SDD17834.1"/>
    </source>
</evidence>
<organism evidence="4 5">
    <name type="scientific">Actinokineospora iranica</name>
    <dbReference type="NCBI Taxonomy" id="1271860"/>
    <lineage>
        <taxon>Bacteria</taxon>
        <taxon>Bacillati</taxon>
        <taxon>Actinomycetota</taxon>
        <taxon>Actinomycetes</taxon>
        <taxon>Pseudonocardiales</taxon>
        <taxon>Pseudonocardiaceae</taxon>
        <taxon>Actinokineospora</taxon>
    </lineage>
</organism>
<dbReference type="PANTHER" id="PTHR43353">
    <property type="entry name" value="SUCCINATE-SEMIALDEHYDE DEHYDROGENASE, MITOCHONDRIAL"/>
    <property type="match status" value="1"/>
</dbReference>
<proteinExistence type="predicted"/>
<dbReference type="Gene3D" id="3.40.309.10">
    <property type="entry name" value="Aldehyde Dehydrogenase, Chain A, domain 2"/>
    <property type="match status" value="1"/>
</dbReference>
<feature type="region of interest" description="Disordered" evidence="2">
    <location>
        <begin position="1"/>
        <end position="21"/>
    </location>
</feature>
<keyword evidence="1" id="KW-0560">Oxidoreductase</keyword>
<accession>A0A1G6SMG1</accession>